<keyword evidence="3" id="KW-1185">Reference proteome</keyword>
<dbReference type="EMBL" id="CP095043">
    <property type="protein sequence ID" value="UOQ60432.1"/>
    <property type="molecule type" value="Genomic_DNA"/>
</dbReference>
<organism evidence="2 3">
    <name type="scientific">Leucobacter rhizosphaerae</name>
    <dbReference type="NCBI Taxonomy" id="2932245"/>
    <lineage>
        <taxon>Bacteria</taxon>
        <taxon>Bacillati</taxon>
        <taxon>Actinomycetota</taxon>
        <taxon>Actinomycetes</taxon>
        <taxon>Micrococcales</taxon>
        <taxon>Microbacteriaceae</taxon>
        <taxon>Leucobacter</taxon>
    </lineage>
</organism>
<accession>A0ABY4FVX5</accession>
<evidence type="ECO:0000259" key="1">
    <source>
        <dbReference type="Pfam" id="PF20058"/>
    </source>
</evidence>
<dbReference type="InterPro" id="IPR045598">
    <property type="entry name" value="DUF6457"/>
</dbReference>
<sequence>MNAAQHLPPHALDEWLAAAAAELGLDPQNVSIGTVLDVARDVAHGVARPAAPLSTFLLGVAVGRAEDPRAALESSARQLTALAAAWEHESD</sequence>
<name>A0ABY4FVX5_9MICO</name>
<evidence type="ECO:0000313" key="2">
    <source>
        <dbReference type="EMBL" id="UOQ60432.1"/>
    </source>
</evidence>
<dbReference type="Proteomes" id="UP000831775">
    <property type="component" value="Chromosome"/>
</dbReference>
<evidence type="ECO:0000313" key="3">
    <source>
        <dbReference type="Proteomes" id="UP000831775"/>
    </source>
</evidence>
<dbReference type="RefSeq" id="WP_244686058.1">
    <property type="nucleotide sequence ID" value="NZ_CP095043.1"/>
</dbReference>
<reference evidence="2 3" key="1">
    <citation type="submission" date="2022-04" db="EMBL/GenBank/DDBJ databases">
        <title>Leucobacter sp. isolated from rhizosphere of onion.</title>
        <authorList>
            <person name="Won M."/>
            <person name="Lee C.-M."/>
            <person name="Woen H.-Y."/>
            <person name="Kwon S.-W."/>
        </authorList>
    </citation>
    <scope>NUCLEOTIDE SEQUENCE [LARGE SCALE GENOMIC DNA]</scope>
    <source>
        <strain evidence="2 3">H25R-14</strain>
    </source>
</reference>
<protein>
    <submittedName>
        <fullName evidence="2">DUF6457 domain-containing protein</fullName>
    </submittedName>
</protein>
<dbReference type="Pfam" id="PF20058">
    <property type="entry name" value="DUF6457"/>
    <property type="match status" value="1"/>
</dbReference>
<feature type="domain" description="DUF6457" evidence="1">
    <location>
        <begin position="8"/>
        <end position="90"/>
    </location>
</feature>
<gene>
    <name evidence="2" type="ORF">MUN76_00125</name>
</gene>
<proteinExistence type="predicted"/>